<dbReference type="STRING" id="1392247.A0A3N4L2J7"/>
<evidence type="ECO:0000313" key="2">
    <source>
        <dbReference type="EMBL" id="RPB12205.1"/>
    </source>
</evidence>
<gene>
    <name evidence="2" type="ORF">P167DRAFT_558907</name>
</gene>
<feature type="coiled-coil region" evidence="1">
    <location>
        <begin position="73"/>
        <end position="150"/>
    </location>
</feature>
<sequence length="211" mass="23123">MVNMFPTQAGHQLDLNHLWQQVQELSAILAANRDTTQGLVRRADEIRNRPDLVDVAAGGAAVNGVNGVNGTTQADLEATNQTLRAENAELRAENEDLSLLAQDYESVLEKVLEGLRVYARDHAASTINIHQTYTNQLNSERAQNAQLRQHETDNQMRLATISKLLREAYRDEGGEGLEVVVEALKVENRVLREALGLPVSGEDGEEGGSSS</sequence>
<proteinExistence type="predicted"/>
<reference evidence="2 3" key="1">
    <citation type="journal article" date="2018" name="Nat. Ecol. Evol.">
        <title>Pezizomycetes genomes reveal the molecular basis of ectomycorrhizal truffle lifestyle.</title>
        <authorList>
            <person name="Murat C."/>
            <person name="Payen T."/>
            <person name="Noel B."/>
            <person name="Kuo A."/>
            <person name="Morin E."/>
            <person name="Chen J."/>
            <person name="Kohler A."/>
            <person name="Krizsan K."/>
            <person name="Balestrini R."/>
            <person name="Da Silva C."/>
            <person name="Montanini B."/>
            <person name="Hainaut M."/>
            <person name="Levati E."/>
            <person name="Barry K.W."/>
            <person name="Belfiori B."/>
            <person name="Cichocki N."/>
            <person name="Clum A."/>
            <person name="Dockter R.B."/>
            <person name="Fauchery L."/>
            <person name="Guy J."/>
            <person name="Iotti M."/>
            <person name="Le Tacon F."/>
            <person name="Lindquist E.A."/>
            <person name="Lipzen A."/>
            <person name="Malagnac F."/>
            <person name="Mello A."/>
            <person name="Molinier V."/>
            <person name="Miyauchi S."/>
            <person name="Poulain J."/>
            <person name="Riccioni C."/>
            <person name="Rubini A."/>
            <person name="Sitrit Y."/>
            <person name="Splivallo R."/>
            <person name="Traeger S."/>
            <person name="Wang M."/>
            <person name="Zifcakova L."/>
            <person name="Wipf D."/>
            <person name="Zambonelli A."/>
            <person name="Paolocci F."/>
            <person name="Nowrousian M."/>
            <person name="Ottonello S."/>
            <person name="Baldrian P."/>
            <person name="Spatafora J.W."/>
            <person name="Henrissat B."/>
            <person name="Nagy L.G."/>
            <person name="Aury J.M."/>
            <person name="Wincker P."/>
            <person name="Grigoriev I.V."/>
            <person name="Bonfante P."/>
            <person name="Martin F.M."/>
        </authorList>
    </citation>
    <scope>NUCLEOTIDE SEQUENCE [LARGE SCALE GENOMIC DNA]</scope>
    <source>
        <strain evidence="2 3">CCBAS932</strain>
    </source>
</reference>
<keyword evidence="3" id="KW-1185">Reference proteome</keyword>
<name>A0A3N4L2J7_9PEZI</name>
<dbReference type="PANTHER" id="PTHR39472:SF1">
    <property type="entry name" value="EXPRESSED PROTEIN"/>
    <property type="match status" value="1"/>
</dbReference>
<dbReference type="InParanoid" id="A0A3N4L2J7"/>
<protein>
    <submittedName>
        <fullName evidence="2">Uncharacterized protein</fullName>
    </submittedName>
</protein>
<dbReference type="PANTHER" id="PTHR39472">
    <property type="entry name" value="EXPRESSED PROTEIN"/>
    <property type="match status" value="1"/>
</dbReference>
<dbReference type="AlphaFoldDB" id="A0A3N4L2J7"/>
<dbReference type="EMBL" id="ML119130">
    <property type="protein sequence ID" value="RPB12205.1"/>
    <property type="molecule type" value="Genomic_DNA"/>
</dbReference>
<dbReference type="Proteomes" id="UP000277580">
    <property type="component" value="Unassembled WGS sequence"/>
</dbReference>
<accession>A0A3N4L2J7</accession>
<organism evidence="2 3">
    <name type="scientific">Morchella conica CCBAS932</name>
    <dbReference type="NCBI Taxonomy" id="1392247"/>
    <lineage>
        <taxon>Eukaryota</taxon>
        <taxon>Fungi</taxon>
        <taxon>Dikarya</taxon>
        <taxon>Ascomycota</taxon>
        <taxon>Pezizomycotina</taxon>
        <taxon>Pezizomycetes</taxon>
        <taxon>Pezizales</taxon>
        <taxon>Morchellaceae</taxon>
        <taxon>Morchella</taxon>
    </lineage>
</organism>
<dbReference type="OrthoDB" id="21214at2759"/>
<evidence type="ECO:0000313" key="3">
    <source>
        <dbReference type="Proteomes" id="UP000277580"/>
    </source>
</evidence>
<evidence type="ECO:0000256" key="1">
    <source>
        <dbReference type="SAM" id="Coils"/>
    </source>
</evidence>
<keyword evidence="1" id="KW-0175">Coiled coil</keyword>